<proteinExistence type="inferred from homology"/>
<dbReference type="InterPro" id="IPR013556">
    <property type="entry name" value="Flag_M-ring_C"/>
</dbReference>
<feature type="region of interest" description="Disordered" evidence="13">
    <location>
        <begin position="282"/>
        <end position="380"/>
    </location>
</feature>
<keyword evidence="10 12" id="KW-0975">Bacterial flagellum</keyword>
<protein>
    <recommendedName>
        <fullName evidence="5 12">Flagellar M-ring protein</fullName>
    </recommendedName>
</protein>
<keyword evidence="17" id="KW-0966">Cell projection</keyword>
<dbReference type="Proteomes" id="UP000282106">
    <property type="component" value="Unassembled WGS sequence"/>
</dbReference>
<keyword evidence="8 14" id="KW-1133">Transmembrane helix</keyword>
<dbReference type="Pfam" id="PF01514">
    <property type="entry name" value="YscJ_FliF"/>
    <property type="match status" value="1"/>
</dbReference>
<evidence type="ECO:0000256" key="12">
    <source>
        <dbReference type="PIRNR" id="PIRNR004862"/>
    </source>
</evidence>
<evidence type="ECO:0000256" key="10">
    <source>
        <dbReference type="ARBA" id="ARBA00023143"/>
    </source>
</evidence>
<dbReference type="InParanoid" id="A0A3N0V5L2"/>
<dbReference type="InterPro" id="IPR000067">
    <property type="entry name" value="FlgMring_FliF"/>
</dbReference>
<evidence type="ECO:0000259" key="16">
    <source>
        <dbReference type="Pfam" id="PF08345"/>
    </source>
</evidence>
<dbReference type="EMBL" id="RJVO01000007">
    <property type="protein sequence ID" value="ROH87851.1"/>
    <property type="molecule type" value="Genomic_DNA"/>
</dbReference>
<name>A0A3N0V5L2_9GAMM</name>
<dbReference type="PANTHER" id="PTHR30046">
    <property type="entry name" value="FLAGELLAR M-RING PROTEIN"/>
    <property type="match status" value="1"/>
</dbReference>
<evidence type="ECO:0000256" key="14">
    <source>
        <dbReference type="SAM" id="Phobius"/>
    </source>
</evidence>
<evidence type="ECO:0000256" key="3">
    <source>
        <dbReference type="ARBA" id="ARBA00004651"/>
    </source>
</evidence>
<evidence type="ECO:0000256" key="7">
    <source>
        <dbReference type="ARBA" id="ARBA00022692"/>
    </source>
</evidence>
<sequence length="583" mass="61435">MRDAVLTPDQPDNLRSLGERVRAIPGLSQLLLLTGLAAAIAAGLSLFMWSRAPGFQPLYSGLPEQDVALMADALTAAGIENRVDPDTGALTVPAAQLRAARLKLAGQGLPKAGGVGFEAIRGEQGFGVSQFIESARYQNALETELVRTISALQPVKSARVHLAIPKASAFARGRSTPSASVLVELHPGRTLTAQQVASIVHVVSSSVPELPASAVTVVDQAGDLLTDDSRDSAGALTSSQFEHVRRVEDDYTRRVQEILRPLTGSGRISAQVVADMDFTAAEQTEEQYQPNPQAIRSEQTREERDAAVAARGVPGATSNKPPEVAPPVAAAAPAASDPNSPVASTAPTPPVPAATAGSGVEASGPQSRSSSRNYEIDKTVRYSKQAPGRIQRLSVAVLVDYLPRPDGKGGMVPSALKPEELSRMEALVKEAVGFDAQRGDSVTVQNAPFAPTEAYVEPELPLLERPELRDVAREALGALVLLVLIIAVVRPLMRNLFGGPDRKVLTPEQLAALAPPEVAAGVPGTLAALPGQGVPALAQGEDELPLPAPAASVYDQRLERARQAVREDPKRVAQVMRAWIAQE</sequence>
<evidence type="ECO:0000256" key="4">
    <source>
        <dbReference type="ARBA" id="ARBA00007971"/>
    </source>
</evidence>
<comment type="function">
    <text evidence="1 12">The M ring may be actively involved in energy transduction.</text>
</comment>
<feature type="compositionally biased region" description="Low complexity" evidence="13">
    <location>
        <begin position="326"/>
        <end position="346"/>
    </location>
</feature>
<comment type="similarity">
    <text evidence="4 12">Belongs to the FliF family.</text>
</comment>
<keyword evidence="6" id="KW-1003">Cell membrane</keyword>
<evidence type="ECO:0000313" key="17">
    <source>
        <dbReference type="EMBL" id="ROH87851.1"/>
    </source>
</evidence>
<dbReference type="InterPro" id="IPR045851">
    <property type="entry name" value="AMP-bd_C_sf"/>
</dbReference>
<dbReference type="Gene3D" id="3.30.300.30">
    <property type="match status" value="1"/>
</dbReference>
<dbReference type="Pfam" id="PF08345">
    <property type="entry name" value="YscJ_FliF_C"/>
    <property type="match status" value="1"/>
</dbReference>
<evidence type="ECO:0000256" key="6">
    <source>
        <dbReference type="ARBA" id="ARBA00022475"/>
    </source>
</evidence>
<dbReference type="PANTHER" id="PTHR30046:SF0">
    <property type="entry name" value="FLAGELLAR M-RING PROTEIN"/>
    <property type="match status" value="1"/>
</dbReference>
<organism evidence="17 18">
    <name type="scientific">Stagnimonas aquatica</name>
    <dbReference type="NCBI Taxonomy" id="2689987"/>
    <lineage>
        <taxon>Bacteria</taxon>
        <taxon>Pseudomonadati</taxon>
        <taxon>Pseudomonadota</taxon>
        <taxon>Gammaproteobacteria</taxon>
        <taxon>Nevskiales</taxon>
        <taxon>Nevskiaceae</taxon>
        <taxon>Stagnimonas</taxon>
    </lineage>
</organism>
<feature type="compositionally biased region" description="Polar residues" evidence="13">
    <location>
        <begin position="286"/>
        <end position="297"/>
    </location>
</feature>
<evidence type="ECO:0000256" key="13">
    <source>
        <dbReference type="SAM" id="MobiDB-lite"/>
    </source>
</evidence>
<keyword evidence="9 14" id="KW-0472">Membrane</keyword>
<dbReference type="PIRSF" id="PIRSF004862">
    <property type="entry name" value="FliF"/>
    <property type="match status" value="1"/>
</dbReference>
<keyword evidence="7 14" id="KW-0812">Transmembrane</keyword>
<comment type="caution">
    <text evidence="17">The sequence shown here is derived from an EMBL/GenBank/DDBJ whole genome shotgun (WGS) entry which is preliminary data.</text>
</comment>
<dbReference type="PRINTS" id="PR01009">
    <property type="entry name" value="FLGMRINGFLIF"/>
</dbReference>
<evidence type="ECO:0000256" key="2">
    <source>
        <dbReference type="ARBA" id="ARBA00004117"/>
    </source>
</evidence>
<comment type="subcellular location">
    <subcellularLocation>
        <location evidence="2 12">Bacterial flagellum basal body</location>
    </subcellularLocation>
    <subcellularLocation>
        <location evidence="3">Cell membrane</location>
        <topology evidence="3">Multi-pass membrane protein</topology>
    </subcellularLocation>
</comment>
<evidence type="ECO:0000256" key="11">
    <source>
        <dbReference type="ARBA" id="ARBA00025936"/>
    </source>
</evidence>
<dbReference type="RefSeq" id="WP_123212575.1">
    <property type="nucleotide sequence ID" value="NZ_RJVO01000007.1"/>
</dbReference>
<dbReference type="InterPro" id="IPR006182">
    <property type="entry name" value="FliF_N_dom"/>
</dbReference>
<comment type="subunit">
    <text evidence="11">The basal body constitutes a major portion of the flagellar organelle and consists of four rings (L,P,S, and M) mounted on a central rod. The M ring is integral to the inner membrane of the cell and may be connected to the flagellar rod via the S ring. The S (supramembrane ring) lies just distal to the M ring. The L and P rings lie in the outer membrane and the periplasmic space, respectively.</text>
</comment>
<keyword evidence="17" id="KW-0969">Cilium</keyword>
<evidence type="ECO:0000256" key="5">
    <source>
        <dbReference type="ARBA" id="ARBA00017949"/>
    </source>
</evidence>
<dbReference type="GO" id="GO:0003774">
    <property type="term" value="F:cytoskeletal motor activity"/>
    <property type="evidence" value="ECO:0007669"/>
    <property type="project" value="InterPro"/>
</dbReference>
<evidence type="ECO:0000259" key="15">
    <source>
        <dbReference type="Pfam" id="PF01514"/>
    </source>
</evidence>
<gene>
    <name evidence="17" type="primary">fliF</name>
    <name evidence="17" type="ORF">ED208_14165</name>
</gene>
<keyword evidence="17" id="KW-0282">Flagellum</keyword>
<reference evidence="17 18" key="1">
    <citation type="submission" date="2018-10" db="EMBL/GenBank/DDBJ databases">
        <authorList>
            <person name="Chen W.-M."/>
        </authorList>
    </citation>
    <scope>NUCLEOTIDE SEQUENCE [LARGE SCALE GENOMIC DNA]</scope>
    <source>
        <strain evidence="17 18">THS-13</strain>
    </source>
</reference>
<evidence type="ECO:0000256" key="1">
    <source>
        <dbReference type="ARBA" id="ARBA00003820"/>
    </source>
</evidence>
<dbReference type="InterPro" id="IPR043427">
    <property type="entry name" value="YscJ/FliF"/>
</dbReference>
<evidence type="ECO:0000313" key="18">
    <source>
        <dbReference type="Proteomes" id="UP000282106"/>
    </source>
</evidence>
<dbReference type="GO" id="GO:0071973">
    <property type="term" value="P:bacterial-type flagellum-dependent cell motility"/>
    <property type="evidence" value="ECO:0007669"/>
    <property type="project" value="InterPro"/>
</dbReference>
<feature type="compositionally biased region" description="Polar residues" evidence="13">
    <location>
        <begin position="364"/>
        <end position="373"/>
    </location>
</feature>
<dbReference type="GO" id="GO:0005886">
    <property type="term" value="C:plasma membrane"/>
    <property type="evidence" value="ECO:0007669"/>
    <property type="project" value="UniProtKB-SubCell"/>
</dbReference>
<evidence type="ECO:0000256" key="9">
    <source>
        <dbReference type="ARBA" id="ARBA00023136"/>
    </source>
</evidence>
<dbReference type="NCBIfam" id="TIGR00206">
    <property type="entry name" value="fliF"/>
    <property type="match status" value="1"/>
</dbReference>
<dbReference type="GO" id="GO:0009431">
    <property type="term" value="C:bacterial-type flagellum basal body, MS ring"/>
    <property type="evidence" value="ECO:0007669"/>
    <property type="project" value="InterPro"/>
</dbReference>
<dbReference type="FunCoup" id="A0A3N0V5L2">
    <property type="interactions" value="122"/>
</dbReference>
<accession>A0A3N0V5L2</accession>
<feature type="domain" description="Flagellar M-ring N-terminal" evidence="15">
    <location>
        <begin position="52"/>
        <end position="226"/>
    </location>
</feature>
<keyword evidence="18" id="KW-1185">Reference proteome</keyword>
<feature type="transmembrane region" description="Helical" evidence="14">
    <location>
        <begin position="30"/>
        <end position="49"/>
    </location>
</feature>
<evidence type="ECO:0000256" key="8">
    <source>
        <dbReference type="ARBA" id="ARBA00022989"/>
    </source>
</evidence>
<dbReference type="AlphaFoldDB" id="A0A3N0V5L2"/>
<feature type="domain" description="Flagellar M-ring C-terminal" evidence="16">
    <location>
        <begin position="259"/>
        <end position="449"/>
    </location>
</feature>